<dbReference type="RefSeq" id="WP_142230842.1">
    <property type="nucleotide sequence ID" value="NZ_CP022310.1"/>
</dbReference>
<protein>
    <submittedName>
        <fullName evidence="1">Uncharacterized protein</fullName>
    </submittedName>
</protein>
<dbReference type="Gene3D" id="2.60.20.10">
    <property type="entry name" value="Crystallins"/>
    <property type="match status" value="1"/>
</dbReference>
<evidence type="ECO:0000313" key="2">
    <source>
        <dbReference type="Proteomes" id="UP000316215"/>
    </source>
</evidence>
<accession>A0A7W3QYY1</accession>
<dbReference type="Pfam" id="PF03995">
    <property type="entry name" value="Inhibitor_I36"/>
    <property type="match status" value="1"/>
</dbReference>
<evidence type="ECO:0000313" key="1">
    <source>
        <dbReference type="EMBL" id="QDI67277.1"/>
    </source>
</evidence>
<dbReference type="EMBL" id="CP022310">
    <property type="protein sequence ID" value="QDI67277.1"/>
    <property type="molecule type" value="Genomic_DNA"/>
</dbReference>
<dbReference type="AlphaFoldDB" id="A0A514JIY6"/>
<proteinExistence type="predicted"/>
<organism evidence="1 2">
    <name type="scientific">Streptomyces calvus</name>
    <dbReference type="NCBI Taxonomy" id="67282"/>
    <lineage>
        <taxon>Bacteria</taxon>
        <taxon>Bacillati</taxon>
        <taxon>Actinomycetota</taxon>
        <taxon>Actinomycetes</taxon>
        <taxon>Kitasatosporales</taxon>
        <taxon>Streptomycetaceae</taxon>
        <taxon>Streptomyces</taxon>
    </lineage>
</organism>
<dbReference type="Proteomes" id="UP000316215">
    <property type="component" value="Chromosome"/>
</dbReference>
<sequence>MLATTGVLAKSGRVLAGAATLAGLLLAAPAAAHAHSADSADDPATACPFSRTLCLFDSTGYTGARFAVQSRSPSETVCVDLVAHGWGDRARSAVNTGTRAAHLYSSSDCTGTPVTVTGAASSLPLQGGSVRVS</sequence>
<name>A0A514JIY6_9ACTN</name>
<gene>
    <name evidence="1" type="ORF">CD934_00210</name>
</gene>
<dbReference type="KEGG" id="sast:CD934_00210"/>
<accession>A0A514JIY6</accession>
<keyword evidence="2" id="KW-1185">Reference proteome</keyword>
<reference evidence="1 2" key="1">
    <citation type="submission" date="2017-07" db="EMBL/GenBank/DDBJ databases">
        <title>The Complete Genome of Streptomyces asterosporus-ZSY.</title>
        <authorList>
            <person name="Zhang S."/>
        </authorList>
    </citation>
    <scope>NUCLEOTIDE SEQUENCE [LARGE SCALE GENOMIC DNA]</scope>
    <source>
        <strain evidence="1 2">DSM 41452</strain>
    </source>
</reference>